<dbReference type="CDD" id="cd01949">
    <property type="entry name" value="GGDEF"/>
    <property type="match status" value="1"/>
</dbReference>
<dbReference type="NCBIfam" id="TIGR00254">
    <property type="entry name" value="GGDEF"/>
    <property type="match status" value="1"/>
</dbReference>
<keyword evidence="8" id="KW-0175">Coiled coil</keyword>
<feature type="domain" description="GGDEF" evidence="10">
    <location>
        <begin position="359"/>
        <end position="496"/>
    </location>
</feature>
<dbReference type="Pfam" id="PF00990">
    <property type="entry name" value="GGDEF"/>
    <property type="match status" value="1"/>
</dbReference>
<name>A0A7Y9THM4_9BACT</name>
<keyword evidence="5 9" id="KW-1133">Transmembrane helix</keyword>
<keyword evidence="3" id="KW-1003">Cell membrane</keyword>
<feature type="transmembrane region" description="Helical" evidence="9">
    <location>
        <begin position="175"/>
        <end position="195"/>
    </location>
</feature>
<feature type="transmembrane region" description="Helical" evidence="9">
    <location>
        <begin position="137"/>
        <end position="163"/>
    </location>
</feature>
<dbReference type="InterPro" id="IPR043128">
    <property type="entry name" value="Rev_trsase/Diguanyl_cyclase"/>
</dbReference>
<dbReference type="FunFam" id="3.30.70.270:FF:000001">
    <property type="entry name" value="Diguanylate cyclase domain protein"/>
    <property type="match status" value="1"/>
</dbReference>
<feature type="transmembrane region" description="Helical" evidence="9">
    <location>
        <begin position="207"/>
        <end position="226"/>
    </location>
</feature>
<dbReference type="AlphaFoldDB" id="A0A7Y9THM4"/>
<dbReference type="EC" id="2.7.7.65" evidence="2"/>
<feature type="transmembrane region" description="Helical" evidence="9">
    <location>
        <begin position="29"/>
        <end position="47"/>
    </location>
</feature>
<dbReference type="GO" id="GO:0005886">
    <property type="term" value="C:plasma membrane"/>
    <property type="evidence" value="ECO:0007669"/>
    <property type="project" value="UniProtKB-SubCell"/>
</dbReference>
<proteinExistence type="predicted"/>
<feature type="transmembrane region" description="Helical" evidence="9">
    <location>
        <begin position="255"/>
        <end position="275"/>
    </location>
</feature>
<evidence type="ECO:0000256" key="1">
    <source>
        <dbReference type="ARBA" id="ARBA00004651"/>
    </source>
</evidence>
<feature type="transmembrane region" description="Helical" evidence="9">
    <location>
        <begin position="108"/>
        <end position="125"/>
    </location>
</feature>
<keyword evidence="4 9" id="KW-0812">Transmembrane</keyword>
<dbReference type="Gene3D" id="3.30.70.270">
    <property type="match status" value="1"/>
</dbReference>
<feature type="transmembrane region" description="Helical" evidence="9">
    <location>
        <begin position="78"/>
        <end position="102"/>
    </location>
</feature>
<sequence length="505" mass="55276">MNLASNAGMDPGCRPQMDDTSLRAKLHQWLELTTTFFILLLCSWLGMELSHHSEGVATIWLTNGMLFAIVIRRPQPIWLRYFVIGLIADTLGDVIYGVPFLLSLGGSLANLFEVALSALLLAHWFGTPFNLTRRKPLLGFLGIAVVGASAITAALAVSWTLLFTPPSPWWQLFRTWYLGDALGMAIIAPLVFILQRPDFFVPLHKRRLPHTLLVLTLPALATILVFSHSADSLMFAIFPALLIVVFRLGFPGTVLAIFVIACTSISLTVMGYGPLALLPNATMLHKIVIVQIFLASALLTCFPVAALLEERKSLELSLQQSEAEYRELANTDALTGQGNRRAFDGRMMAEWYSPDTPQQPLALLSIDVDLFKAYNDIYGHIAGDECLRRITTVIAEAILQYPSARLFRLGGEEFAVILPATASDAALSIAERLREAVLTTYIEHSGSPLGIQTISIGVATATPSLDVSVLSLLNLSDQALYHAKHLGRNRVEAAQNTLSTQPATM</sequence>
<dbReference type="PANTHER" id="PTHR45138">
    <property type="entry name" value="REGULATORY COMPONENTS OF SENSORY TRANSDUCTION SYSTEM"/>
    <property type="match status" value="1"/>
</dbReference>
<keyword evidence="12" id="KW-1185">Reference proteome</keyword>
<evidence type="ECO:0000256" key="2">
    <source>
        <dbReference type="ARBA" id="ARBA00012528"/>
    </source>
</evidence>
<evidence type="ECO:0000256" key="7">
    <source>
        <dbReference type="ARBA" id="ARBA00034247"/>
    </source>
</evidence>
<comment type="subcellular location">
    <subcellularLocation>
        <location evidence="1">Cell membrane</location>
        <topology evidence="1">Multi-pass membrane protein</topology>
    </subcellularLocation>
</comment>
<dbReference type="SMART" id="SM00267">
    <property type="entry name" value="GGDEF"/>
    <property type="match status" value="1"/>
</dbReference>
<comment type="caution">
    <text evidence="11">The sequence shown here is derived from an EMBL/GenBank/DDBJ whole genome shotgun (WGS) entry which is preliminary data.</text>
</comment>
<dbReference type="PANTHER" id="PTHR45138:SF9">
    <property type="entry name" value="DIGUANYLATE CYCLASE DGCM-RELATED"/>
    <property type="match status" value="1"/>
</dbReference>
<dbReference type="InterPro" id="IPR029787">
    <property type="entry name" value="Nucleotide_cyclase"/>
</dbReference>
<feature type="transmembrane region" description="Helical" evidence="9">
    <location>
        <begin position="232"/>
        <end position="250"/>
    </location>
</feature>
<dbReference type="InterPro" id="IPR000160">
    <property type="entry name" value="GGDEF_dom"/>
</dbReference>
<dbReference type="SUPFAM" id="SSF55073">
    <property type="entry name" value="Nucleotide cyclase"/>
    <property type="match status" value="1"/>
</dbReference>
<gene>
    <name evidence="11" type="ORF">HDF17_003556</name>
</gene>
<keyword evidence="6 9" id="KW-0472">Membrane</keyword>
<evidence type="ECO:0000256" key="3">
    <source>
        <dbReference type="ARBA" id="ARBA00022475"/>
    </source>
</evidence>
<evidence type="ECO:0000313" key="12">
    <source>
        <dbReference type="Proteomes" id="UP000589520"/>
    </source>
</evidence>
<feature type="transmembrane region" description="Helical" evidence="9">
    <location>
        <begin position="53"/>
        <end position="71"/>
    </location>
</feature>
<dbReference type="GO" id="GO:0052621">
    <property type="term" value="F:diguanylate cyclase activity"/>
    <property type="evidence" value="ECO:0007669"/>
    <property type="project" value="UniProtKB-EC"/>
</dbReference>
<evidence type="ECO:0000256" key="9">
    <source>
        <dbReference type="SAM" id="Phobius"/>
    </source>
</evidence>
<dbReference type="GO" id="GO:1902201">
    <property type="term" value="P:negative regulation of bacterial-type flagellum-dependent cell motility"/>
    <property type="evidence" value="ECO:0007669"/>
    <property type="project" value="TreeGrafter"/>
</dbReference>
<evidence type="ECO:0000256" key="4">
    <source>
        <dbReference type="ARBA" id="ARBA00022692"/>
    </source>
</evidence>
<accession>A0A7Y9THM4</accession>
<dbReference type="Pfam" id="PF05231">
    <property type="entry name" value="MASE1"/>
    <property type="match status" value="1"/>
</dbReference>
<feature type="coiled-coil region" evidence="8">
    <location>
        <begin position="304"/>
        <end position="331"/>
    </location>
</feature>
<dbReference type="EMBL" id="JACCCW010000002">
    <property type="protein sequence ID" value="NYF81236.1"/>
    <property type="molecule type" value="Genomic_DNA"/>
</dbReference>
<dbReference type="PROSITE" id="PS50887">
    <property type="entry name" value="GGDEF"/>
    <property type="match status" value="1"/>
</dbReference>
<dbReference type="InterPro" id="IPR007895">
    <property type="entry name" value="MASE1"/>
</dbReference>
<reference evidence="11 12" key="1">
    <citation type="submission" date="2020-07" db="EMBL/GenBank/DDBJ databases">
        <title>Genomic Encyclopedia of Type Strains, Phase IV (KMG-V): Genome sequencing to study the core and pangenomes of soil and plant-associated prokaryotes.</title>
        <authorList>
            <person name="Whitman W."/>
        </authorList>
    </citation>
    <scope>NUCLEOTIDE SEQUENCE [LARGE SCALE GENOMIC DNA]</scope>
    <source>
        <strain evidence="11 12">X4EP2</strain>
    </source>
</reference>
<dbReference type="InterPro" id="IPR050469">
    <property type="entry name" value="Diguanylate_Cyclase"/>
</dbReference>
<organism evidence="11 12">
    <name type="scientific">Granulicella arctica</name>
    <dbReference type="NCBI Taxonomy" id="940613"/>
    <lineage>
        <taxon>Bacteria</taxon>
        <taxon>Pseudomonadati</taxon>
        <taxon>Acidobacteriota</taxon>
        <taxon>Terriglobia</taxon>
        <taxon>Terriglobales</taxon>
        <taxon>Acidobacteriaceae</taxon>
        <taxon>Granulicella</taxon>
    </lineage>
</organism>
<feature type="transmembrane region" description="Helical" evidence="9">
    <location>
        <begin position="287"/>
        <end position="308"/>
    </location>
</feature>
<dbReference type="Proteomes" id="UP000589520">
    <property type="component" value="Unassembled WGS sequence"/>
</dbReference>
<evidence type="ECO:0000256" key="6">
    <source>
        <dbReference type="ARBA" id="ARBA00023136"/>
    </source>
</evidence>
<evidence type="ECO:0000256" key="5">
    <source>
        <dbReference type="ARBA" id="ARBA00022989"/>
    </source>
</evidence>
<evidence type="ECO:0000313" key="11">
    <source>
        <dbReference type="EMBL" id="NYF81236.1"/>
    </source>
</evidence>
<dbReference type="RefSeq" id="WP_179493073.1">
    <property type="nucleotide sequence ID" value="NZ_JACCCW010000002.1"/>
</dbReference>
<comment type="catalytic activity">
    <reaction evidence="7">
        <text>2 GTP = 3',3'-c-di-GMP + 2 diphosphate</text>
        <dbReference type="Rhea" id="RHEA:24898"/>
        <dbReference type="ChEBI" id="CHEBI:33019"/>
        <dbReference type="ChEBI" id="CHEBI:37565"/>
        <dbReference type="ChEBI" id="CHEBI:58805"/>
        <dbReference type="EC" id="2.7.7.65"/>
    </reaction>
</comment>
<dbReference type="GO" id="GO:0043709">
    <property type="term" value="P:cell adhesion involved in single-species biofilm formation"/>
    <property type="evidence" value="ECO:0007669"/>
    <property type="project" value="TreeGrafter"/>
</dbReference>
<evidence type="ECO:0000256" key="8">
    <source>
        <dbReference type="SAM" id="Coils"/>
    </source>
</evidence>
<evidence type="ECO:0000259" key="10">
    <source>
        <dbReference type="PROSITE" id="PS50887"/>
    </source>
</evidence>
<protein>
    <recommendedName>
        <fullName evidence="2">diguanylate cyclase</fullName>
        <ecNumber evidence="2">2.7.7.65</ecNumber>
    </recommendedName>
</protein>